<gene>
    <name evidence="5" type="ORF">MUG09_13455</name>
</gene>
<sequence length="434" mass="47355">MKKFLSIALIAFVAVSVLTAAGASEAGVTPEKKQVLHVMMSSGDAGPGNIRKALDSAADLMGITLQYDVIPDDQMLNVTNTRLVTGNAADLIVHNFGLTDVSAKDLAPLNGPWVAKITTTTKPLTIDEQGNVLKAPLGGESNMGLLYNKKVLEASGVTLPLLNYDQFMVALKKIKAAGYTPVYISNKEVWTAQILLLTSMTSVFANDPALIEGITTNQIKPRNVPELVTLWKNASSLKTEGLINSDYMSATNDMALEALADEQVGFYAMLDNAYGTLKEFYPDKVDNIGMTFTPLWNDEKDGYVLFGTATNYLSVVAKSPRVDLAKEFINTMLSEKPLKTYYDLVPGAVPYTDLGFSLNMSPFNQEMKEYAKMLPSLGDFNNSTYNGATPLEPFYGKFNEQIQGLFAGLTVEQALDRWYEAYAADAQARRVTGF</sequence>
<evidence type="ECO:0000313" key="6">
    <source>
        <dbReference type="Proteomes" id="UP000829708"/>
    </source>
</evidence>
<dbReference type="InterPro" id="IPR050490">
    <property type="entry name" value="Bact_solute-bd_prot1"/>
</dbReference>
<feature type="chain" id="PRO_5045896563" evidence="4">
    <location>
        <begin position="21"/>
        <end position="434"/>
    </location>
</feature>
<organism evidence="5 6">
    <name type="scientific">Sphaerochaeta associata</name>
    <dbReference type="NCBI Taxonomy" id="1129264"/>
    <lineage>
        <taxon>Bacteria</taxon>
        <taxon>Pseudomonadati</taxon>
        <taxon>Spirochaetota</taxon>
        <taxon>Spirochaetia</taxon>
        <taxon>Spirochaetales</taxon>
        <taxon>Sphaerochaetaceae</taxon>
        <taxon>Sphaerochaeta</taxon>
    </lineage>
</organism>
<evidence type="ECO:0000313" key="5">
    <source>
        <dbReference type="EMBL" id="UOM50564.1"/>
    </source>
</evidence>
<dbReference type="RefSeq" id="WP_244771952.1">
    <property type="nucleotide sequence ID" value="NZ_CP094929.1"/>
</dbReference>
<name>A0ABY4D923_9SPIR</name>
<keyword evidence="4" id="KW-0732">Signal</keyword>
<dbReference type="InterPro" id="IPR006059">
    <property type="entry name" value="SBP"/>
</dbReference>
<dbReference type="Gene3D" id="3.40.190.10">
    <property type="entry name" value="Periplasmic binding protein-like II"/>
    <property type="match status" value="2"/>
</dbReference>
<evidence type="ECO:0000256" key="4">
    <source>
        <dbReference type="SAM" id="SignalP"/>
    </source>
</evidence>
<evidence type="ECO:0000256" key="2">
    <source>
        <dbReference type="ARBA" id="ARBA00008520"/>
    </source>
</evidence>
<dbReference type="EMBL" id="CP094929">
    <property type="protein sequence ID" value="UOM50564.1"/>
    <property type="molecule type" value="Genomic_DNA"/>
</dbReference>
<keyword evidence="6" id="KW-1185">Reference proteome</keyword>
<comment type="subcellular location">
    <subcellularLocation>
        <location evidence="1">Periplasm</location>
    </subcellularLocation>
</comment>
<protein>
    <submittedName>
        <fullName evidence="5">ABC transporter substrate-binding protein</fullName>
    </submittedName>
</protein>
<dbReference type="Pfam" id="PF01547">
    <property type="entry name" value="SBP_bac_1"/>
    <property type="match status" value="1"/>
</dbReference>
<dbReference type="Proteomes" id="UP000829708">
    <property type="component" value="Chromosome"/>
</dbReference>
<feature type="signal peptide" evidence="4">
    <location>
        <begin position="1"/>
        <end position="20"/>
    </location>
</feature>
<keyword evidence="3" id="KW-0813">Transport</keyword>
<reference evidence="6" key="1">
    <citation type="journal article" date="2024" name="J Bioinform Genom">
        <title>Complete genome sequence of the type strain bacterium Sphaerochaeta associata GLS2t (VKM B-2742)t.</title>
        <authorList>
            <person name="Troshina O.Y."/>
            <person name="Tepeeva A.N."/>
            <person name="Arzamasceva V.O."/>
            <person name="Whitman W.B."/>
            <person name="Varghese N."/>
            <person name="Shapiro N."/>
            <person name="Woyke T."/>
            <person name="Kripides N.C."/>
            <person name="Vasilenko O.V."/>
        </authorList>
    </citation>
    <scope>NUCLEOTIDE SEQUENCE [LARGE SCALE GENOMIC DNA]</scope>
    <source>
        <strain evidence="6">GLS2T</strain>
    </source>
</reference>
<dbReference type="SUPFAM" id="SSF53850">
    <property type="entry name" value="Periplasmic binding protein-like II"/>
    <property type="match status" value="1"/>
</dbReference>
<evidence type="ECO:0000256" key="3">
    <source>
        <dbReference type="ARBA" id="ARBA00022448"/>
    </source>
</evidence>
<evidence type="ECO:0000256" key="1">
    <source>
        <dbReference type="ARBA" id="ARBA00004418"/>
    </source>
</evidence>
<comment type="similarity">
    <text evidence="2">Belongs to the bacterial solute-binding protein 1 family.</text>
</comment>
<proteinExistence type="inferred from homology"/>
<accession>A0ABY4D923</accession>
<dbReference type="PANTHER" id="PTHR43649">
    <property type="entry name" value="ARABINOSE-BINDING PROTEIN-RELATED"/>
    <property type="match status" value="1"/>
</dbReference>
<dbReference type="PANTHER" id="PTHR43649:SF29">
    <property type="entry name" value="OSMOPROTECTIVE COMPOUNDS-BINDING PROTEIN GGTB"/>
    <property type="match status" value="1"/>
</dbReference>